<dbReference type="HOGENOM" id="CLU_3021934_0_0_6"/>
<gene>
    <name evidence="2" type="ordered locus">Avin_05810</name>
</gene>
<dbReference type="EMBL" id="CP001157">
    <property type="protein sequence ID" value="ACO76834.1"/>
    <property type="molecule type" value="Genomic_DNA"/>
</dbReference>
<keyword evidence="3" id="KW-1185">Reference proteome</keyword>
<accession>C1DKH1</accession>
<evidence type="ECO:0000313" key="3">
    <source>
        <dbReference type="Proteomes" id="UP000002424"/>
    </source>
</evidence>
<protein>
    <submittedName>
        <fullName evidence="2">Uncharacterized protein</fullName>
    </submittedName>
</protein>
<dbReference type="AlphaFoldDB" id="C1DKH1"/>
<proteinExistence type="predicted"/>
<organism evidence="2 3">
    <name type="scientific">Azotobacter vinelandii (strain DJ / ATCC BAA-1303)</name>
    <dbReference type="NCBI Taxonomy" id="322710"/>
    <lineage>
        <taxon>Bacteria</taxon>
        <taxon>Pseudomonadati</taxon>
        <taxon>Pseudomonadota</taxon>
        <taxon>Gammaproteobacteria</taxon>
        <taxon>Pseudomonadales</taxon>
        <taxon>Pseudomonadaceae</taxon>
        <taxon>Azotobacter</taxon>
    </lineage>
</organism>
<feature type="region of interest" description="Disordered" evidence="1">
    <location>
        <begin position="1"/>
        <end position="23"/>
    </location>
</feature>
<name>C1DKH1_AZOVD</name>
<evidence type="ECO:0000256" key="1">
    <source>
        <dbReference type="SAM" id="MobiDB-lite"/>
    </source>
</evidence>
<evidence type="ECO:0000313" key="2">
    <source>
        <dbReference type="EMBL" id="ACO76834.1"/>
    </source>
</evidence>
<dbReference type="KEGG" id="avn:Avin_05810"/>
<dbReference type="Proteomes" id="UP000002424">
    <property type="component" value="Chromosome"/>
</dbReference>
<dbReference type="EnsemblBacteria" id="ACO76834">
    <property type="protein sequence ID" value="ACO76834"/>
    <property type="gene ID" value="Avin_05810"/>
</dbReference>
<dbReference type="STRING" id="322710.Avin_05810"/>
<sequence>MSWLGYPCSLGPGGEDFPTASPRRPRAARLVRAAMSFYDLRVRLCGLVRRGKGDS</sequence>
<reference evidence="2 3" key="1">
    <citation type="journal article" date="2009" name="J. Bacteriol.">
        <title>Genome sequence of Azotobacter vinelandii, an obligate aerobe specialized to support diverse anaerobic metabolic processes.</title>
        <authorList>
            <person name="Setubal J.C."/>
            <person name="dos Santos P."/>
            <person name="Goldman B.S."/>
            <person name="Ertesvag H."/>
            <person name="Espin G."/>
            <person name="Rubio L.M."/>
            <person name="Valla S."/>
            <person name="Almeida N.F."/>
            <person name="Balasubramanian D."/>
            <person name="Cromes L."/>
            <person name="Curatti L."/>
            <person name="Du Z."/>
            <person name="Godsy E."/>
            <person name="Goodner B."/>
            <person name="Hellner-Burris K."/>
            <person name="Hernandez J.A."/>
            <person name="Houmiel K."/>
            <person name="Imperial J."/>
            <person name="Kennedy C."/>
            <person name="Larson T.J."/>
            <person name="Latreille P."/>
            <person name="Ligon L.S."/>
            <person name="Lu J."/>
            <person name="Maerk M."/>
            <person name="Miller N.M."/>
            <person name="Norton S."/>
            <person name="O'Carroll I.P."/>
            <person name="Paulsen I."/>
            <person name="Raulfs E.C."/>
            <person name="Roemer R."/>
            <person name="Rosser J."/>
            <person name="Segura D."/>
            <person name="Slater S."/>
            <person name="Stricklin S.L."/>
            <person name="Studholme D.J."/>
            <person name="Sun J."/>
            <person name="Viana C.J."/>
            <person name="Wallin E."/>
            <person name="Wang B."/>
            <person name="Wheeler C."/>
            <person name="Zhu H."/>
            <person name="Dean D.R."/>
            <person name="Dixon R."/>
            <person name="Wood D."/>
        </authorList>
    </citation>
    <scope>NUCLEOTIDE SEQUENCE [LARGE SCALE GENOMIC DNA]</scope>
    <source>
        <strain evidence="3">DJ / ATCC BAA-1303</strain>
    </source>
</reference>